<dbReference type="AlphaFoldDB" id="A0A0D0BW59"/>
<accession>A0A0D0BW59</accession>
<protein>
    <submittedName>
        <fullName evidence="2">Uncharacterized protein</fullName>
    </submittedName>
</protein>
<keyword evidence="3" id="KW-1185">Reference proteome</keyword>
<dbReference type="Proteomes" id="UP000053593">
    <property type="component" value="Unassembled WGS sequence"/>
</dbReference>
<evidence type="ECO:0000313" key="3">
    <source>
        <dbReference type="Proteomes" id="UP000053593"/>
    </source>
</evidence>
<dbReference type="EMBL" id="KN835003">
    <property type="protein sequence ID" value="KIK49792.1"/>
    <property type="molecule type" value="Genomic_DNA"/>
</dbReference>
<gene>
    <name evidence="2" type="ORF">GYMLUDRAFT_266292</name>
</gene>
<evidence type="ECO:0000256" key="1">
    <source>
        <dbReference type="SAM" id="MobiDB-lite"/>
    </source>
</evidence>
<proteinExistence type="predicted"/>
<evidence type="ECO:0000313" key="2">
    <source>
        <dbReference type="EMBL" id="KIK49792.1"/>
    </source>
</evidence>
<sequence>MTNERRSILLCPSYQADVSASLDELAKEDADTEGDLPELEDLCLCNRGAHAPRVRSEDDIWATVSPPSSRHGYALMRGWCIGEREGKGDGSNSGLVENGTGREEDAPAIDSTTCQRMGSWYSDCRRTCTWICGGKKGFCHPYQAIVLASLDEELQAWTANARRRRDRAGRTCWKLR</sequence>
<feature type="region of interest" description="Disordered" evidence="1">
    <location>
        <begin position="87"/>
        <end position="106"/>
    </location>
</feature>
<dbReference type="HOGENOM" id="CLU_1525318_0_0_1"/>
<reference evidence="2 3" key="1">
    <citation type="submission" date="2014-04" db="EMBL/GenBank/DDBJ databases">
        <title>Evolutionary Origins and Diversification of the Mycorrhizal Mutualists.</title>
        <authorList>
            <consortium name="DOE Joint Genome Institute"/>
            <consortium name="Mycorrhizal Genomics Consortium"/>
            <person name="Kohler A."/>
            <person name="Kuo A."/>
            <person name="Nagy L.G."/>
            <person name="Floudas D."/>
            <person name="Copeland A."/>
            <person name="Barry K.W."/>
            <person name="Cichocki N."/>
            <person name="Veneault-Fourrey C."/>
            <person name="LaButti K."/>
            <person name="Lindquist E.A."/>
            <person name="Lipzen A."/>
            <person name="Lundell T."/>
            <person name="Morin E."/>
            <person name="Murat C."/>
            <person name="Riley R."/>
            <person name="Ohm R."/>
            <person name="Sun H."/>
            <person name="Tunlid A."/>
            <person name="Henrissat B."/>
            <person name="Grigoriev I.V."/>
            <person name="Hibbett D.S."/>
            <person name="Martin F."/>
        </authorList>
    </citation>
    <scope>NUCLEOTIDE SEQUENCE [LARGE SCALE GENOMIC DNA]</scope>
    <source>
        <strain evidence="2 3">FD-317 M1</strain>
    </source>
</reference>
<organism evidence="2 3">
    <name type="scientific">Collybiopsis luxurians FD-317 M1</name>
    <dbReference type="NCBI Taxonomy" id="944289"/>
    <lineage>
        <taxon>Eukaryota</taxon>
        <taxon>Fungi</taxon>
        <taxon>Dikarya</taxon>
        <taxon>Basidiomycota</taxon>
        <taxon>Agaricomycotina</taxon>
        <taxon>Agaricomycetes</taxon>
        <taxon>Agaricomycetidae</taxon>
        <taxon>Agaricales</taxon>
        <taxon>Marasmiineae</taxon>
        <taxon>Omphalotaceae</taxon>
        <taxon>Collybiopsis</taxon>
        <taxon>Collybiopsis luxurians</taxon>
    </lineage>
</organism>
<name>A0A0D0BW59_9AGAR</name>